<evidence type="ECO:0000256" key="10">
    <source>
        <dbReference type="RuleBase" id="RU000461"/>
    </source>
</evidence>
<dbReference type="GO" id="GO:0016705">
    <property type="term" value="F:oxidoreductase activity, acting on paired donors, with incorporation or reduction of molecular oxygen"/>
    <property type="evidence" value="ECO:0007669"/>
    <property type="project" value="InterPro"/>
</dbReference>
<accession>A0A0H2R4A6</accession>
<dbReference type="GO" id="GO:0020037">
    <property type="term" value="F:heme binding"/>
    <property type="evidence" value="ECO:0007669"/>
    <property type="project" value="InterPro"/>
</dbReference>
<comment type="pathway">
    <text evidence="2">Secondary metabolite biosynthesis.</text>
</comment>
<evidence type="ECO:0000256" key="11">
    <source>
        <dbReference type="SAM" id="SignalP"/>
    </source>
</evidence>
<feature type="chain" id="PRO_5005201478" evidence="11">
    <location>
        <begin position="32"/>
        <end position="503"/>
    </location>
</feature>
<keyword evidence="13" id="KW-1185">Reference proteome</keyword>
<dbReference type="Pfam" id="PF00067">
    <property type="entry name" value="p450"/>
    <property type="match status" value="1"/>
</dbReference>
<dbReference type="InterPro" id="IPR002401">
    <property type="entry name" value="Cyt_P450_E_grp-I"/>
</dbReference>
<reference evidence="12 13" key="1">
    <citation type="submission" date="2015-04" db="EMBL/GenBank/DDBJ databases">
        <title>Complete genome sequence of Schizopora paradoxa KUC8140, a cosmopolitan wood degrader in East Asia.</title>
        <authorList>
            <consortium name="DOE Joint Genome Institute"/>
            <person name="Min B."/>
            <person name="Park H."/>
            <person name="Jang Y."/>
            <person name="Kim J.-J."/>
            <person name="Kim K.H."/>
            <person name="Pangilinan J."/>
            <person name="Lipzen A."/>
            <person name="Riley R."/>
            <person name="Grigoriev I.V."/>
            <person name="Spatafora J.W."/>
            <person name="Choi I.-G."/>
        </authorList>
    </citation>
    <scope>NUCLEOTIDE SEQUENCE [LARGE SCALE GENOMIC DNA]</scope>
    <source>
        <strain evidence="12 13">KUC8140</strain>
    </source>
</reference>
<feature type="binding site" description="axial binding residue" evidence="9">
    <location>
        <position position="445"/>
    </location>
    <ligand>
        <name>heme</name>
        <dbReference type="ChEBI" id="CHEBI:30413"/>
    </ligand>
    <ligandPart>
        <name>Fe</name>
        <dbReference type="ChEBI" id="CHEBI:18248"/>
    </ligandPart>
</feature>
<evidence type="ECO:0000256" key="6">
    <source>
        <dbReference type="ARBA" id="ARBA00023002"/>
    </source>
</evidence>
<keyword evidence="4 9" id="KW-0349">Heme</keyword>
<dbReference type="GO" id="GO:0005506">
    <property type="term" value="F:iron ion binding"/>
    <property type="evidence" value="ECO:0007669"/>
    <property type="project" value="InterPro"/>
</dbReference>
<name>A0A0H2R4A6_9AGAM</name>
<evidence type="ECO:0000256" key="5">
    <source>
        <dbReference type="ARBA" id="ARBA00022723"/>
    </source>
</evidence>
<dbReference type="STRING" id="27342.A0A0H2R4A6"/>
<keyword evidence="5 9" id="KW-0479">Metal-binding</keyword>
<dbReference type="SUPFAM" id="SSF48264">
    <property type="entry name" value="Cytochrome P450"/>
    <property type="match status" value="1"/>
</dbReference>
<comment type="cofactor">
    <cofactor evidence="1 9">
        <name>heme</name>
        <dbReference type="ChEBI" id="CHEBI:30413"/>
    </cofactor>
</comment>
<evidence type="ECO:0000256" key="1">
    <source>
        <dbReference type="ARBA" id="ARBA00001971"/>
    </source>
</evidence>
<keyword evidence="7 9" id="KW-0408">Iron</keyword>
<evidence type="ECO:0000313" key="13">
    <source>
        <dbReference type="Proteomes" id="UP000053477"/>
    </source>
</evidence>
<dbReference type="InterPro" id="IPR017972">
    <property type="entry name" value="Cyt_P450_CS"/>
</dbReference>
<sequence length="503" mass="57074">MSSVVQPLAPVVLLAAFVLWLWLRSFPPPNATPLPGPKGHLFSGNTHQIPKKEPWRTYSEWSRKYGPVFQFRTFGRNFIVLNSVQAVTELLEKRSSIYSDRPMSWMLFDLVGRGKSVFNISSLHPWHRRYRKLLHSGLNTSFIREHWPLLQEEASKLTQRLIEDSSNLEANIRLNAAAVIMRSTYGYTVSNLKDDFITAAEETSQITGKALAPGRWLVDSFPLLRFVPSWFPGADFKRQALEWKTRFDFLSSVPYTWVKNQIANGKFNNSFTSRLLVREDDSYPTAEEEEIINWCAGALYAGAADTTVSALLSFVMLMTLHPAIQSRAQAELDLVLGKGRQPSYTDLDSLPYLGAVFKEVLRFAPVGPLALPHRVIRNDEYLGFHIPKNSTIIPNVWAILHDEKTYPDPFTFDPERFLATGESHPKRPVQMDPRAFAFGFGARSCPGSQFAEKWMLINMASILANCTISPFSDLGRMVNPRDIEFTTGITSHIHVFECNVSKR</sequence>
<dbReference type="PROSITE" id="PS00086">
    <property type="entry name" value="CYTOCHROME_P450"/>
    <property type="match status" value="1"/>
</dbReference>
<proteinExistence type="inferred from homology"/>
<dbReference type="OrthoDB" id="2789670at2759"/>
<feature type="signal peptide" evidence="11">
    <location>
        <begin position="1"/>
        <end position="31"/>
    </location>
</feature>
<dbReference type="PRINTS" id="PR00463">
    <property type="entry name" value="EP450I"/>
</dbReference>
<dbReference type="GO" id="GO:0004497">
    <property type="term" value="F:monooxygenase activity"/>
    <property type="evidence" value="ECO:0007669"/>
    <property type="project" value="UniProtKB-KW"/>
</dbReference>
<dbReference type="InterPro" id="IPR036396">
    <property type="entry name" value="Cyt_P450_sf"/>
</dbReference>
<gene>
    <name evidence="12" type="ORF">SCHPADRAFT_945910</name>
</gene>
<evidence type="ECO:0000313" key="12">
    <source>
        <dbReference type="EMBL" id="KLO06664.1"/>
    </source>
</evidence>
<dbReference type="PANTHER" id="PTHR46300">
    <property type="entry name" value="P450, PUTATIVE (EUROFUNG)-RELATED-RELATED"/>
    <property type="match status" value="1"/>
</dbReference>
<dbReference type="InterPro" id="IPR001128">
    <property type="entry name" value="Cyt_P450"/>
</dbReference>
<evidence type="ECO:0000256" key="7">
    <source>
        <dbReference type="ARBA" id="ARBA00023004"/>
    </source>
</evidence>
<dbReference type="Proteomes" id="UP000053477">
    <property type="component" value="Unassembled WGS sequence"/>
</dbReference>
<keyword evidence="6 10" id="KW-0560">Oxidoreductase</keyword>
<dbReference type="CDD" id="cd11065">
    <property type="entry name" value="CYP64-like"/>
    <property type="match status" value="1"/>
</dbReference>
<keyword evidence="11" id="KW-0732">Signal</keyword>
<dbReference type="PANTHER" id="PTHR46300:SF7">
    <property type="entry name" value="P450, PUTATIVE (EUROFUNG)-RELATED"/>
    <property type="match status" value="1"/>
</dbReference>
<comment type="similarity">
    <text evidence="3 10">Belongs to the cytochrome P450 family.</text>
</comment>
<dbReference type="PRINTS" id="PR00385">
    <property type="entry name" value="P450"/>
</dbReference>
<evidence type="ECO:0000256" key="3">
    <source>
        <dbReference type="ARBA" id="ARBA00010617"/>
    </source>
</evidence>
<dbReference type="Gene3D" id="1.10.630.10">
    <property type="entry name" value="Cytochrome P450"/>
    <property type="match status" value="1"/>
</dbReference>
<evidence type="ECO:0000256" key="9">
    <source>
        <dbReference type="PIRSR" id="PIRSR602401-1"/>
    </source>
</evidence>
<evidence type="ECO:0000256" key="8">
    <source>
        <dbReference type="ARBA" id="ARBA00023033"/>
    </source>
</evidence>
<evidence type="ECO:0000256" key="2">
    <source>
        <dbReference type="ARBA" id="ARBA00005179"/>
    </source>
</evidence>
<evidence type="ECO:0000256" key="4">
    <source>
        <dbReference type="ARBA" id="ARBA00022617"/>
    </source>
</evidence>
<dbReference type="AlphaFoldDB" id="A0A0H2R4A6"/>
<dbReference type="InParanoid" id="A0A0H2R4A6"/>
<dbReference type="InterPro" id="IPR050364">
    <property type="entry name" value="Cytochrome_P450_fung"/>
</dbReference>
<protein>
    <submittedName>
        <fullName evidence="12">Cytochrome P450</fullName>
    </submittedName>
</protein>
<keyword evidence="8 10" id="KW-0503">Monooxygenase</keyword>
<dbReference type="EMBL" id="KQ086189">
    <property type="protein sequence ID" value="KLO06664.1"/>
    <property type="molecule type" value="Genomic_DNA"/>
</dbReference>
<organism evidence="12 13">
    <name type="scientific">Schizopora paradoxa</name>
    <dbReference type="NCBI Taxonomy" id="27342"/>
    <lineage>
        <taxon>Eukaryota</taxon>
        <taxon>Fungi</taxon>
        <taxon>Dikarya</taxon>
        <taxon>Basidiomycota</taxon>
        <taxon>Agaricomycotina</taxon>
        <taxon>Agaricomycetes</taxon>
        <taxon>Hymenochaetales</taxon>
        <taxon>Schizoporaceae</taxon>
        <taxon>Schizopora</taxon>
    </lineage>
</organism>